<feature type="region of interest" description="Disordered" evidence="1">
    <location>
        <begin position="140"/>
        <end position="174"/>
    </location>
</feature>
<dbReference type="Proteomes" id="UP000327493">
    <property type="component" value="Chromosome 14"/>
</dbReference>
<feature type="non-terminal residue" evidence="2">
    <location>
        <position position="1"/>
    </location>
</feature>
<dbReference type="InterPro" id="IPR011992">
    <property type="entry name" value="EF-hand-dom_pair"/>
</dbReference>
<feature type="compositionally biased region" description="Basic and acidic residues" evidence="1">
    <location>
        <begin position="157"/>
        <end position="174"/>
    </location>
</feature>
<accession>A0A5J5CY86</accession>
<organism evidence="2 3">
    <name type="scientific">Etheostoma spectabile</name>
    <name type="common">orangethroat darter</name>
    <dbReference type="NCBI Taxonomy" id="54343"/>
    <lineage>
        <taxon>Eukaryota</taxon>
        <taxon>Metazoa</taxon>
        <taxon>Chordata</taxon>
        <taxon>Craniata</taxon>
        <taxon>Vertebrata</taxon>
        <taxon>Euteleostomi</taxon>
        <taxon>Actinopterygii</taxon>
        <taxon>Neopterygii</taxon>
        <taxon>Teleostei</taxon>
        <taxon>Neoteleostei</taxon>
        <taxon>Acanthomorphata</taxon>
        <taxon>Eupercaria</taxon>
        <taxon>Perciformes</taxon>
        <taxon>Percoidei</taxon>
        <taxon>Percidae</taxon>
        <taxon>Etheostomatinae</taxon>
        <taxon>Etheostoma</taxon>
    </lineage>
</organism>
<dbReference type="PRINTS" id="PR00450">
    <property type="entry name" value="RECOVERIN"/>
</dbReference>
<gene>
    <name evidence="2" type="ORF">FQN60_007688</name>
</gene>
<dbReference type="EMBL" id="VOFY01000014">
    <property type="protein sequence ID" value="KAA8586119.1"/>
    <property type="molecule type" value="Genomic_DNA"/>
</dbReference>
<dbReference type="Gene3D" id="1.10.238.10">
    <property type="entry name" value="EF-hand"/>
    <property type="match status" value="1"/>
</dbReference>
<sequence length="174" mass="19692">EVKHHGETQRKLAPEVLDDLTKNTEFNEAELKQWYKGFLKDCPSGILTWRSSSSSMSSFSHMVMPQSRPACVSDICKNGDGTIDFRVHLRPVHHLQAALSRNSTGLHMYDRTGWENHSHGDAGDHRGHLQDVGTGLMRRTRTADPQQRCGQDLLQDGQDHNDEISLEELKRPPV</sequence>
<name>A0A5J5CY86_9PERO</name>
<evidence type="ECO:0000256" key="1">
    <source>
        <dbReference type="SAM" id="MobiDB-lite"/>
    </source>
</evidence>
<dbReference type="AlphaFoldDB" id="A0A5J5CY86"/>
<keyword evidence="3" id="KW-1185">Reference proteome</keyword>
<evidence type="ECO:0000313" key="3">
    <source>
        <dbReference type="Proteomes" id="UP000327493"/>
    </source>
</evidence>
<protein>
    <submittedName>
        <fullName evidence="2">Uncharacterized protein</fullName>
    </submittedName>
</protein>
<proteinExistence type="predicted"/>
<comment type="caution">
    <text evidence="2">The sequence shown here is derived from an EMBL/GenBank/DDBJ whole genome shotgun (WGS) entry which is preliminary data.</text>
</comment>
<reference evidence="2 3" key="1">
    <citation type="submission" date="2019-08" db="EMBL/GenBank/DDBJ databases">
        <title>A chromosome-level genome assembly, high-density linkage maps, and genome scans reveal the genomic architecture of hybrid incompatibilities underlying speciation via character displacement in darters (Percidae: Etheostominae).</title>
        <authorList>
            <person name="Moran R.L."/>
            <person name="Catchen J.M."/>
            <person name="Fuller R.C."/>
        </authorList>
    </citation>
    <scope>NUCLEOTIDE SEQUENCE [LARGE SCALE GENOMIC DNA]</scope>
    <source>
        <strain evidence="2">EspeVRDwgs_2016</strain>
        <tissue evidence="2">Muscle</tissue>
    </source>
</reference>
<evidence type="ECO:0000313" key="2">
    <source>
        <dbReference type="EMBL" id="KAA8586119.1"/>
    </source>
</evidence>
<dbReference type="SUPFAM" id="SSF47473">
    <property type="entry name" value="EF-hand"/>
    <property type="match status" value="1"/>
</dbReference>